<dbReference type="InterPro" id="IPR029044">
    <property type="entry name" value="Nucleotide-diphossugar_trans"/>
</dbReference>
<comment type="catalytic activity">
    <reaction evidence="12">
        <text>alpha-D-glucosamine 1-phosphate + acetyl-CoA = N-acetyl-alpha-D-glucosamine 1-phosphate + CoA + H(+)</text>
        <dbReference type="Rhea" id="RHEA:13725"/>
        <dbReference type="ChEBI" id="CHEBI:15378"/>
        <dbReference type="ChEBI" id="CHEBI:57287"/>
        <dbReference type="ChEBI" id="CHEBI:57288"/>
        <dbReference type="ChEBI" id="CHEBI:57776"/>
        <dbReference type="ChEBI" id="CHEBI:58516"/>
        <dbReference type="EC" id="2.3.1.157"/>
    </reaction>
</comment>
<evidence type="ECO:0000256" key="11">
    <source>
        <dbReference type="ARBA" id="ARBA00023316"/>
    </source>
</evidence>
<gene>
    <name evidence="15" type="ORF">MNBD_DELTA03-693</name>
</gene>
<dbReference type="GO" id="GO:0003977">
    <property type="term" value="F:UDP-N-acetylglucosamine diphosphorylase activity"/>
    <property type="evidence" value="ECO:0007669"/>
    <property type="project" value="UniProtKB-EC"/>
</dbReference>
<dbReference type="Pfam" id="PF12804">
    <property type="entry name" value="NTP_transf_3"/>
    <property type="match status" value="1"/>
</dbReference>
<feature type="domain" description="MobA-like NTP transferase" evidence="14">
    <location>
        <begin position="11"/>
        <end position="134"/>
    </location>
</feature>
<keyword evidence="9" id="KW-0511">Multifunctional enzyme</keyword>
<dbReference type="Gene3D" id="3.90.550.10">
    <property type="entry name" value="Spore Coat Polysaccharide Biosynthesis Protein SpsA, Chain A"/>
    <property type="match status" value="1"/>
</dbReference>
<protein>
    <submittedName>
        <fullName evidence="15">N-acetylglucosamine-1-phosphate uridyltransferase / Glucosamine-1-phosphate N-acetyltransferase</fullName>
        <ecNumber evidence="15">2.3.1.157</ecNumber>
        <ecNumber evidence="15">2.7.7.23</ecNumber>
    </submittedName>
</protein>
<evidence type="ECO:0000256" key="10">
    <source>
        <dbReference type="ARBA" id="ARBA00023315"/>
    </source>
</evidence>
<comment type="catalytic activity">
    <reaction evidence="13">
        <text>N-acetyl-alpha-D-glucosamine 1-phosphate + UTP + H(+) = UDP-N-acetyl-alpha-D-glucosamine + diphosphate</text>
        <dbReference type="Rhea" id="RHEA:13509"/>
        <dbReference type="ChEBI" id="CHEBI:15378"/>
        <dbReference type="ChEBI" id="CHEBI:33019"/>
        <dbReference type="ChEBI" id="CHEBI:46398"/>
        <dbReference type="ChEBI" id="CHEBI:57705"/>
        <dbReference type="ChEBI" id="CHEBI:57776"/>
        <dbReference type="EC" id="2.7.7.23"/>
    </reaction>
</comment>
<evidence type="ECO:0000256" key="12">
    <source>
        <dbReference type="ARBA" id="ARBA00048247"/>
    </source>
</evidence>
<dbReference type="GO" id="GO:0071555">
    <property type="term" value="P:cell wall organization"/>
    <property type="evidence" value="ECO:0007669"/>
    <property type="project" value="UniProtKB-KW"/>
</dbReference>
<evidence type="ECO:0000256" key="8">
    <source>
        <dbReference type="ARBA" id="ARBA00022984"/>
    </source>
</evidence>
<accession>A0A3B0VVE3</accession>
<keyword evidence="6" id="KW-0460">Magnesium</keyword>
<dbReference type="CDD" id="cd02540">
    <property type="entry name" value="GT2_GlmU_N_bac"/>
    <property type="match status" value="1"/>
</dbReference>
<evidence type="ECO:0000256" key="9">
    <source>
        <dbReference type="ARBA" id="ARBA00023268"/>
    </source>
</evidence>
<keyword evidence="3 15" id="KW-0808">Transferase</keyword>
<proteinExistence type="predicted"/>
<keyword evidence="4 15" id="KW-0548">Nucleotidyltransferase</keyword>
<dbReference type="SUPFAM" id="SSF51161">
    <property type="entry name" value="Trimeric LpxA-like enzymes"/>
    <property type="match status" value="1"/>
</dbReference>
<dbReference type="SUPFAM" id="SSF53448">
    <property type="entry name" value="Nucleotide-diphospho-sugar transferases"/>
    <property type="match status" value="1"/>
</dbReference>
<dbReference type="PANTHER" id="PTHR43584:SF3">
    <property type="entry name" value="BIFUNCTIONAL PROTEIN GLMU"/>
    <property type="match status" value="1"/>
</dbReference>
<organism evidence="15">
    <name type="scientific">hydrothermal vent metagenome</name>
    <dbReference type="NCBI Taxonomy" id="652676"/>
    <lineage>
        <taxon>unclassified sequences</taxon>
        <taxon>metagenomes</taxon>
        <taxon>ecological metagenomes</taxon>
    </lineage>
</organism>
<name>A0A3B0VVE3_9ZZZZ</name>
<dbReference type="Gene3D" id="2.160.10.10">
    <property type="entry name" value="Hexapeptide repeat proteins"/>
    <property type="match status" value="1"/>
</dbReference>
<evidence type="ECO:0000256" key="6">
    <source>
        <dbReference type="ARBA" id="ARBA00022842"/>
    </source>
</evidence>
<dbReference type="EC" id="2.7.7.23" evidence="15"/>
<evidence type="ECO:0000256" key="1">
    <source>
        <dbReference type="ARBA" id="ARBA00001946"/>
    </source>
</evidence>
<keyword evidence="7" id="KW-0133">Cell shape</keyword>
<dbReference type="GO" id="GO:0019134">
    <property type="term" value="F:glucosamine-1-phosphate N-acetyltransferase activity"/>
    <property type="evidence" value="ECO:0007669"/>
    <property type="project" value="UniProtKB-EC"/>
</dbReference>
<sequence>MTSTDNKPLHAIVLAAGKGTRMKSSRAKVLHPVLFSPMICHVMDTLSDLEAGVVVVTGHQAAEVEAALALYPVSFVRQAEQLGTGHAVLSTAGLLENKSGTALILCGDTPLIRSETLSLMVADHRAAARTLTVMTTILGQPDNYGRIICNQDDELVKIVEEHDATPAERQINEVNAGIYCVEIPALFAALRLVGSDNAQGEIYLTDIVEIIRRQHKIGRFICSDPEETMGVNSRVEQEEATGVMQRRVNQQWMLAGVSLVGQESIFIERSSAIGIDTTIQGPCYITGRSTVGRECEIGPFCIMDNYQVADGSRLKPFTEWYGGK</sequence>
<dbReference type="InterPro" id="IPR050065">
    <property type="entry name" value="GlmU-like"/>
</dbReference>
<dbReference type="PANTHER" id="PTHR43584">
    <property type="entry name" value="NUCLEOTIDYL TRANSFERASE"/>
    <property type="match status" value="1"/>
</dbReference>
<evidence type="ECO:0000256" key="7">
    <source>
        <dbReference type="ARBA" id="ARBA00022960"/>
    </source>
</evidence>
<keyword evidence="5" id="KW-0479">Metal-binding</keyword>
<evidence type="ECO:0000256" key="4">
    <source>
        <dbReference type="ARBA" id="ARBA00022695"/>
    </source>
</evidence>
<dbReference type="GO" id="GO:0009252">
    <property type="term" value="P:peptidoglycan biosynthetic process"/>
    <property type="evidence" value="ECO:0007669"/>
    <property type="project" value="UniProtKB-KW"/>
</dbReference>
<keyword evidence="8" id="KW-0573">Peptidoglycan synthesis</keyword>
<evidence type="ECO:0000259" key="14">
    <source>
        <dbReference type="Pfam" id="PF12804"/>
    </source>
</evidence>
<dbReference type="EMBL" id="UOEX01000355">
    <property type="protein sequence ID" value="VAW40809.1"/>
    <property type="molecule type" value="Genomic_DNA"/>
</dbReference>
<keyword evidence="10 15" id="KW-0012">Acyltransferase</keyword>
<reference evidence="15" key="1">
    <citation type="submission" date="2018-06" db="EMBL/GenBank/DDBJ databases">
        <authorList>
            <person name="Zhirakovskaya E."/>
        </authorList>
    </citation>
    <scope>NUCLEOTIDE SEQUENCE</scope>
</reference>
<dbReference type="GO" id="GO:0046872">
    <property type="term" value="F:metal ion binding"/>
    <property type="evidence" value="ECO:0007669"/>
    <property type="project" value="UniProtKB-KW"/>
</dbReference>
<keyword evidence="2" id="KW-0963">Cytoplasm</keyword>
<evidence type="ECO:0000256" key="13">
    <source>
        <dbReference type="ARBA" id="ARBA00048493"/>
    </source>
</evidence>
<dbReference type="InterPro" id="IPR025877">
    <property type="entry name" value="MobA-like_NTP_Trfase"/>
</dbReference>
<evidence type="ECO:0000256" key="5">
    <source>
        <dbReference type="ARBA" id="ARBA00022723"/>
    </source>
</evidence>
<dbReference type="AlphaFoldDB" id="A0A3B0VVE3"/>
<evidence type="ECO:0000256" key="2">
    <source>
        <dbReference type="ARBA" id="ARBA00022490"/>
    </source>
</evidence>
<dbReference type="EC" id="2.3.1.157" evidence="15"/>
<comment type="cofactor">
    <cofactor evidence="1">
        <name>Mg(2+)</name>
        <dbReference type="ChEBI" id="CHEBI:18420"/>
    </cofactor>
</comment>
<dbReference type="InterPro" id="IPR011004">
    <property type="entry name" value="Trimer_LpxA-like_sf"/>
</dbReference>
<dbReference type="GO" id="GO:0008360">
    <property type="term" value="P:regulation of cell shape"/>
    <property type="evidence" value="ECO:0007669"/>
    <property type="project" value="UniProtKB-KW"/>
</dbReference>
<evidence type="ECO:0000313" key="15">
    <source>
        <dbReference type="EMBL" id="VAW40809.1"/>
    </source>
</evidence>
<keyword evidence="11" id="KW-0961">Cell wall biogenesis/degradation</keyword>
<evidence type="ECO:0000256" key="3">
    <source>
        <dbReference type="ARBA" id="ARBA00022679"/>
    </source>
</evidence>